<dbReference type="PROSITE" id="PS51186">
    <property type="entry name" value="GNAT"/>
    <property type="match status" value="1"/>
</dbReference>
<evidence type="ECO:0000256" key="1">
    <source>
        <dbReference type="ARBA" id="ARBA00022679"/>
    </source>
</evidence>
<evidence type="ECO:0000313" key="4">
    <source>
        <dbReference type="EMBL" id="KAK4798859.1"/>
    </source>
</evidence>
<dbReference type="PANTHER" id="PTHR30602">
    <property type="entry name" value="AMINO-ACID ACETYLTRANSFERASE"/>
    <property type="match status" value="1"/>
</dbReference>
<dbReference type="CDD" id="cd04301">
    <property type="entry name" value="NAT_SF"/>
    <property type="match status" value="1"/>
</dbReference>
<dbReference type="Gene3D" id="3.40.630.30">
    <property type="match status" value="1"/>
</dbReference>
<dbReference type="EMBL" id="JAXQNO010000004">
    <property type="protein sequence ID" value="KAK4798859.1"/>
    <property type="molecule type" value="Genomic_DNA"/>
</dbReference>
<evidence type="ECO:0000256" key="2">
    <source>
        <dbReference type="ARBA" id="ARBA00023315"/>
    </source>
</evidence>
<organism evidence="4 5">
    <name type="scientific">Trapa natans</name>
    <name type="common">Water chestnut</name>
    <dbReference type="NCBI Taxonomy" id="22666"/>
    <lineage>
        <taxon>Eukaryota</taxon>
        <taxon>Viridiplantae</taxon>
        <taxon>Streptophyta</taxon>
        <taxon>Embryophyta</taxon>
        <taxon>Tracheophyta</taxon>
        <taxon>Spermatophyta</taxon>
        <taxon>Magnoliopsida</taxon>
        <taxon>eudicotyledons</taxon>
        <taxon>Gunneridae</taxon>
        <taxon>Pentapetalae</taxon>
        <taxon>rosids</taxon>
        <taxon>malvids</taxon>
        <taxon>Myrtales</taxon>
        <taxon>Lythraceae</taxon>
        <taxon>Trapa</taxon>
    </lineage>
</organism>
<dbReference type="GO" id="GO:0004042">
    <property type="term" value="F:L-glutamate N-acetyltransferase activity"/>
    <property type="evidence" value="ECO:0007669"/>
    <property type="project" value="InterPro"/>
</dbReference>
<dbReference type="Pfam" id="PF00583">
    <property type="entry name" value="Acetyltransf_1"/>
    <property type="match status" value="1"/>
</dbReference>
<dbReference type="AlphaFoldDB" id="A0AAN7RBA3"/>
<dbReference type="GO" id="GO:0006526">
    <property type="term" value="P:L-arginine biosynthetic process"/>
    <property type="evidence" value="ECO:0007669"/>
    <property type="project" value="InterPro"/>
</dbReference>
<reference evidence="4 5" key="1">
    <citation type="journal article" date="2023" name="Hortic Res">
        <title>Pangenome of water caltrop reveals structural variations and asymmetric subgenome divergence after allopolyploidization.</title>
        <authorList>
            <person name="Zhang X."/>
            <person name="Chen Y."/>
            <person name="Wang L."/>
            <person name="Yuan Y."/>
            <person name="Fang M."/>
            <person name="Shi L."/>
            <person name="Lu R."/>
            <person name="Comes H.P."/>
            <person name="Ma Y."/>
            <person name="Chen Y."/>
            <person name="Huang G."/>
            <person name="Zhou Y."/>
            <person name="Zheng Z."/>
            <person name="Qiu Y."/>
        </authorList>
    </citation>
    <scope>NUCLEOTIDE SEQUENCE [LARGE SCALE GENOMIC DNA]</scope>
    <source>
        <strain evidence="4">F231</strain>
    </source>
</reference>
<dbReference type="SUPFAM" id="SSF55729">
    <property type="entry name" value="Acyl-CoA N-acyltransferases (Nat)"/>
    <property type="match status" value="1"/>
</dbReference>
<keyword evidence="5" id="KW-1185">Reference proteome</keyword>
<dbReference type="InterPro" id="IPR016181">
    <property type="entry name" value="Acyl_CoA_acyltransferase"/>
</dbReference>
<dbReference type="GO" id="GO:0005737">
    <property type="term" value="C:cytoplasm"/>
    <property type="evidence" value="ECO:0007669"/>
    <property type="project" value="InterPro"/>
</dbReference>
<keyword evidence="2" id="KW-0012">Acyltransferase</keyword>
<dbReference type="PANTHER" id="PTHR30602:SF12">
    <property type="entry name" value="AMINO-ACID ACETYLTRANSFERASE NAGS1, CHLOROPLASTIC-RELATED"/>
    <property type="match status" value="1"/>
</dbReference>
<evidence type="ECO:0000313" key="5">
    <source>
        <dbReference type="Proteomes" id="UP001346149"/>
    </source>
</evidence>
<comment type="caution">
    <text evidence="4">The sequence shown here is derived from an EMBL/GenBank/DDBJ whole genome shotgun (WGS) entry which is preliminary data.</text>
</comment>
<evidence type="ECO:0000259" key="3">
    <source>
        <dbReference type="PROSITE" id="PS51186"/>
    </source>
</evidence>
<name>A0AAN7RBA3_TRANT</name>
<protein>
    <recommendedName>
        <fullName evidence="3">N-acetyltransferase domain-containing protein</fullName>
    </recommendedName>
</protein>
<accession>A0AAN7RBA3</accession>
<keyword evidence="1" id="KW-0808">Transferase</keyword>
<proteinExistence type="predicted"/>
<sequence>MVASDLYEGTRVANERDLSGIRQILLPLEKSGILVKRTDEELLEVIKSFFVVEREGHIISCAALLPFHEEKCGEVAAFAVSPECRGQGQGDKLLDYIEKKAASLGLEMLFLFTTRTADWFVRRGFSECSINLIPKKRRKGINLSRNSKYYWKKLTPNKRGITVNRMLN</sequence>
<dbReference type="Proteomes" id="UP001346149">
    <property type="component" value="Unassembled WGS sequence"/>
</dbReference>
<feature type="domain" description="N-acetyltransferase" evidence="3">
    <location>
        <begin position="8"/>
        <end position="156"/>
    </location>
</feature>
<dbReference type="InterPro" id="IPR000182">
    <property type="entry name" value="GNAT_dom"/>
</dbReference>
<dbReference type="InterPro" id="IPR010167">
    <property type="entry name" value="NH2A_AcTrfase"/>
</dbReference>
<gene>
    <name evidence="4" type="ORF">SAY86_024224</name>
</gene>